<dbReference type="PROSITE" id="PS51257">
    <property type="entry name" value="PROKAR_LIPOPROTEIN"/>
    <property type="match status" value="1"/>
</dbReference>
<dbReference type="eggNOG" id="ENOG5030GEY">
    <property type="taxonomic scope" value="Bacteria"/>
</dbReference>
<dbReference type="OrthoDB" id="1934339at2"/>
<dbReference type="STRING" id="1529.SAMN04487885_11584"/>
<evidence type="ECO:0008006" key="3">
    <source>
        <dbReference type="Google" id="ProtNLM"/>
    </source>
</evidence>
<evidence type="ECO:0000313" key="2">
    <source>
        <dbReference type="Proteomes" id="UP000182135"/>
    </source>
</evidence>
<reference evidence="1 2" key="1">
    <citation type="submission" date="2016-10" db="EMBL/GenBank/DDBJ databases">
        <authorList>
            <person name="de Groot N.N."/>
        </authorList>
    </citation>
    <scope>NUCLEOTIDE SEQUENCE [LARGE SCALE GENOMIC DNA]</scope>
    <source>
        <strain evidence="1 2">NLAE-zl-G419</strain>
    </source>
</reference>
<proteinExistence type="predicted"/>
<dbReference type="AlphaFoldDB" id="A0A1I2MT42"/>
<evidence type="ECO:0000313" key="1">
    <source>
        <dbReference type="EMBL" id="SFF92261.1"/>
    </source>
</evidence>
<dbReference type="EMBL" id="FOOE01000015">
    <property type="protein sequence ID" value="SFF92261.1"/>
    <property type="molecule type" value="Genomic_DNA"/>
</dbReference>
<accession>A0A1I2MT42</accession>
<sequence>MKIKLRSLLLIVLSIFMIGLVGCGNDKASSDNNNSSSDTATTKEEYVKYLNDRYTHHLGNSALSNDYNIYSDNYSFKGTNEEFITGYGTAYGNLKTQLTSLKKVLETNVKKGTTEVDKLNKDVMDSIDKTIASIDKFNETYSTKVKDYGSSTKEEMITGFKDIGKAPHDARMELDKLVKDAKNTLGVK</sequence>
<keyword evidence="2" id="KW-1185">Reference proteome</keyword>
<organism evidence="1 2">
    <name type="scientific">Clostridium cadaveris</name>
    <dbReference type="NCBI Taxonomy" id="1529"/>
    <lineage>
        <taxon>Bacteria</taxon>
        <taxon>Bacillati</taxon>
        <taxon>Bacillota</taxon>
        <taxon>Clostridia</taxon>
        <taxon>Eubacteriales</taxon>
        <taxon>Clostridiaceae</taxon>
        <taxon>Clostridium</taxon>
    </lineage>
</organism>
<dbReference type="Proteomes" id="UP000182135">
    <property type="component" value="Unassembled WGS sequence"/>
</dbReference>
<dbReference type="RefSeq" id="WP_027638854.1">
    <property type="nucleotide sequence ID" value="NZ_BAAACD010000038.1"/>
</dbReference>
<protein>
    <recommendedName>
        <fullName evidence="3">Lipoprotein</fullName>
    </recommendedName>
</protein>
<name>A0A1I2MT42_9CLOT</name>
<gene>
    <name evidence="1" type="ORF">SAMN04487885_11584</name>
</gene>